<evidence type="ECO:0000259" key="2">
    <source>
        <dbReference type="Pfam" id="PF13649"/>
    </source>
</evidence>
<feature type="domain" description="Methyltransferase" evidence="2">
    <location>
        <begin position="39"/>
        <end position="133"/>
    </location>
</feature>
<protein>
    <recommendedName>
        <fullName evidence="2">Methyltransferase domain-containing protein</fullName>
    </recommendedName>
</protein>
<proteinExistence type="predicted"/>
<dbReference type="PANTHER" id="PTHR43861">
    <property type="entry name" value="TRANS-ACONITATE 2-METHYLTRANSFERASE-RELATED"/>
    <property type="match status" value="1"/>
</dbReference>
<sequence>MLEYHLSESIDVSSRNINFINQSVDWISNYFNLNSNSDIIDFGCGPGLYTKRFAEKEIKVTGIDFSKNSIDYAKRVASISNLNVNYIHKNYLDFETDKKYDLITMIMCDFCALSPNQRKIMLGKFMNFLKPDGKILLDVYSLNYFKQKDELSTYELNHLNNFWSPDDYYCFINSFRYNDIQVTLDKYTIIEKKRTRVVYNWLQYFSMESLKKEFEENNLIINDIYSDVSGKD</sequence>
<feature type="non-terminal residue" evidence="3">
    <location>
        <position position="232"/>
    </location>
</feature>
<dbReference type="InterPro" id="IPR029063">
    <property type="entry name" value="SAM-dependent_MTases_sf"/>
</dbReference>
<dbReference type="Pfam" id="PF13649">
    <property type="entry name" value="Methyltransf_25"/>
    <property type="match status" value="1"/>
</dbReference>
<dbReference type="Gene3D" id="2.20.25.110">
    <property type="entry name" value="S-adenosyl-L-methionine-dependent methyltransferases"/>
    <property type="match status" value="1"/>
</dbReference>
<keyword evidence="1" id="KW-0808">Transferase</keyword>
<dbReference type="EMBL" id="BARW01006915">
    <property type="protein sequence ID" value="GAI82453.1"/>
    <property type="molecule type" value="Genomic_DNA"/>
</dbReference>
<organism evidence="3">
    <name type="scientific">marine sediment metagenome</name>
    <dbReference type="NCBI Taxonomy" id="412755"/>
    <lineage>
        <taxon>unclassified sequences</taxon>
        <taxon>metagenomes</taxon>
        <taxon>ecological metagenomes</taxon>
    </lineage>
</organism>
<gene>
    <name evidence="3" type="ORF">S12H4_14505</name>
</gene>
<dbReference type="InterPro" id="IPR041698">
    <property type="entry name" value="Methyltransf_25"/>
</dbReference>
<dbReference type="Gene3D" id="3.40.50.150">
    <property type="entry name" value="Vaccinia Virus protein VP39"/>
    <property type="match status" value="1"/>
</dbReference>
<dbReference type="AlphaFoldDB" id="X1RP94"/>
<evidence type="ECO:0000313" key="3">
    <source>
        <dbReference type="EMBL" id="GAI82453.1"/>
    </source>
</evidence>
<comment type="caution">
    <text evidence="3">The sequence shown here is derived from an EMBL/GenBank/DDBJ whole genome shotgun (WGS) entry which is preliminary data.</text>
</comment>
<dbReference type="SUPFAM" id="SSF53335">
    <property type="entry name" value="S-adenosyl-L-methionine-dependent methyltransferases"/>
    <property type="match status" value="1"/>
</dbReference>
<reference evidence="3" key="1">
    <citation type="journal article" date="2014" name="Front. Microbiol.">
        <title>High frequency of phylogenetically diverse reductive dehalogenase-homologous genes in deep subseafloor sedimentary metagenomes.</title>
        <authorList>
            <person name="Kawai M."/>
            <person name="Futagami T."/>
            <person name="Toyoda A."/>
            <person name="Takaki Y."/>
            <person name="Nishi S."/>
            <person name="Hori S."/>
            <person name="Arai W."/>
            <person name="Tsubouchi T."/>
            <person name="Morono Y."/>
            <person name="Uchiyama I."/>
            <person name="Ito T."/>
            <person name="Fujiyama A."/>
            <person name="Inagaki F."/>
            <person name="Takami H."/>
        </authorList>
    </citation>
    <scope>NUCLEOTIDE SEQUENCE</scope>
    <source>
        <strain evidence="3">Expedition CK06-06</strain>
    </source>
</reference>
<dbReference type="CDD" id="cd02440">
    <property type="entry name" value="AdoMet_MTases"/>
    <property type="match status" value="1"/>
</dbReference>
<evidence type="ECO:0000256" key="1">
    <source>
        <dbReference type="ARBA" id="ARBA00022679"/>
    </source>
</evidence>
<name>X1RP94_9ZZZZ</name>
<accession>X1RP94</accession>
<dbReference type="GO" id="GO:0016740">
    <property type="term" value="F:transferase activity"/>
    <property type="evidence" value="ECO:0007669"/>
    <property type="project" value="UniProtKB-KW"/>
</dbReference>